<feature type="compositionally biased region" description="Polar residues" evidence="1">
    <location>
        <begin position="335"/>
        <end position="348"/>
    </location>
</feature>
<feature type="compositionally biased region" description="Polar residues" evidence="1">
    <location>
        <begin position="255"/>
        <end position="271"/>
    </location>
</feature>
<feature type="compositionally biased region" description="Polar residues" evidence="1">
    <location>
        <begin position="307"/>
        <end position="327"/>
    </location>
</feature>
<sequence>MDFVNHLRLLQADEPSSDEESTPKISPASSPDCHDRSSVSDSTTLTIPDKSGEEKKFSIKRKREAAAESVSSTAKSAEDADKCLRPEKKVKTESPSAVDELPRAGTQKSPSKVNEKPAPQTNGKAPSAAAENGEKKMKKRKLGDGKDQNVHEQQPALKKAKPGNNKPGKQASIKAESKKGSPSAPALQKPVHKLEYFELRAHQMLSNPLGFDDLVYDTTKQQPAYVKRSFAKCRRRQRDPTPPLEMSGGLGPAANTKQANNKRQQSENLAKNAQKRAHQQRVKEQVEDLLGESVSAAKKRDERNGLINGQQAHKSKTTLSPYSQYQGSAKKKTGGLQQPTSSKKYTKSTYFEAPTMDGAISDTPGMSGAIATSDAPTMIGAIANDIPAGSSAISPKSKSTSGKDKPIKAEKKLPSPDRAWFKQQAESGPARTCNLEMFSSLPDPEQPPSDASVAGPVTPRRQAGADSHAFTAQHQTPSPDSPPLSPCYLPDADDIPFVLGHVSGEVFDADPPSPGGTLSKRNSIFAPRKPPRIWSMRKQPGSPSPARGDRGKGLLGRFAESCGGCSGNGDEQEGDDDGYDEDETEVEGWDCSDDERYETEGAGCDDEEETEGEGENGNEVDDEHGDDTDTEAETEREATDAADTEAETEPDDNAVDTLPAPPPSPTDDLIRIIDPLGGLIPCLTTTAAAKENRNKTTAIAAAAAAAPRVRPARTNAAWPPVTPAPKPRRADNTG</sequence>
<keyword evidence="3" id="KW-1185">Reference proteome</keyword>
<feature type="compositionally biased region" description="Basic and acidic residues" evidence="1">
    <location>
        <begin position="401"/>
        <end position="415"/>
    </location>
</feature>
<evidence type="ECO:0000313" key="2">
    <source>
        <dbReference type="EMBL" id="GAB1310152.1"/>
    </source>
</evidence>
<dbReference type="Proteomes" id="UP001628179">
    <property type="component" value="Unassembled WGS sequence"/>
</dbReference>
<feature type="compositionally biased region" description="Low complexity" evidence="1">
    <location>
        <begin position="387"/>
        <end position="400"/>
    </location>
</feature>
<feature type="region of interest" description="Disordered" evidence="1">
    <location>
        <begin position="1"/>
        <end position="189"/>
    </location>
</feature>
<feature type="compositionally biased region" description="Acidic residues" evidence="1">
    <location>
        <begin position="570"/>
        <end position="632"/>
    </location>
</feature>
<accession>A0ABQ0FXB9</accession>
<comment type="caution">
    <text evidence="2">The sequence shown here is derived from an EMBL/GenBank/DDBJ whole genome shotgun (WGS) entry which is preliminary data.</text>
</comment>
<evidence type="ECO:0000313" key="3">
    <source>
        <dbReference type="Proteomes" id="UP001628179"/>
    </source>
</evidence>
<reference evidence="2 3" key="1">
    <citation type="submission" date="2024-09" db="EMBL/GenBank/DDBJ databases">
        <title>Itraconazole resistance in Madurella fahalii resulting from another homologue of gene encoding cytochrome P450 14-alpha sterol demethylase (CYP51).</title>
        <authorList>
            <person name="Yoshioka I."/>
            <person name="Fahal A.H."/>
            <person name="Kaneko S."/>
            <person name="Yaguchi T."/>
        </authorList>
    </citation>
    <scope>NUCLEOTIDE SEQUENCE [LARGE SCALE GENOMIC DNA]</scope>
    <source>
        <strain evidence="2 3">IFM 68171</strain>
    </source>
</reference>
<feature type="compositionally biased region" description="Low complexity" evidence="1">
    <location>
        <begin position="704"/>
        <end position="717"/>
    </location>
</feature>
<name>A0ABQ0FXB9_9PEZI</name>
<feature type="compositionally biased region" description="Acidic residues" evidence="1">
    <location>
        <begin position="640"/>
        <end position="654"/>
    </location>
</feature>
<gene>
    <name evidence="2" type="ORF">MFIFM68171_00362</name>
</gene>
<dbReference type="GeneID" id="98171107"/>
<organism evidence="2 3">
    <name type="scientific">Madurella fahalii</name>
    <dbReference type="NCBI Taxonomy" id="1157608"/>
    <lineage>
        <taxon>Eukaryota</taxon>
        <taxon>Fungi</taxon>
        <taxon>Dikarya</taxon>
        <taxon>Ascomycota</taxon>
        <taxon>Pezizomycotina</taxon>
        <taxon>Sordariomycetes</taxon>
        <taxon>Sordariomycetidae</taxon>
        <taxon>Sordariales</taxon>
        <taxon>Sordariales incertae sedis</taxon>
        <taxon>Madurella</taxon>
    </lineage>
</organism>
<feature type="region of interest" description="Disordered" evidence="1">
    <location>
        <begin position="387"/>
        <end position="670"/>
    </location>
</feature>
<protein>
    <submittedName>
        <fullName evidence="2">Uncharacterized protein</fullName>
    </submittedName>
</protein>
<dbReference type="EMBL" id="BAAFSV010000001">
    <property type="protein sequence ID" value="GAB1310152.1"/>
    <property type="molecule type" value="Genomic_DNA"/>
</dbReference>
<proteinExistence type="predicted"/>
<evidence type="ECO:0000256" key="1">
    <source>
        <dbReference type="SAM" id="MobiDB-lite"/>
    </source>
</evidence>
<dbReference type="RefSeq" id="XP_070911885.1">
    <property type="nucleotide sequence ID" value="XM_071055784.1"/>
</dbReference>
<feature type="region of interest" description="Disordered" evidence="1">
    <location>
        <begin position="704"/>
        <end position="734"/>
    </location>
</feature>
<feature type="region of interest" description="Disordered" evidence="1">
    <location>
        <begin position="227"/>
        <end position="348"/>
    </location>
</feature>
<feature type="compositionally biased region" description="Basic and acidic residues" evidence="1">
    <location>
        <begin position="76"/>
        <end position="92"/>
    </location>
</feature>